<dbReference type="EC" id="2.7.11.23" evidence="2"/>
<dbReference type="Pfam" id="PF00069">
    <property type="entry name" value="Pkinase"/>
    <property type="match status" value="1"/>
</dbReference>
<dbReference type="PROSITE" id="PS00107">
    <property type="entry name" value="PROTEIN_KINASE_ATP"/>
    <property type="match status" value="1"/>
</dbReference>
<evidence type="ECO:0000256" key="3">
    <source>
        <dbReference type="ARBA" id="ARBA00022527"/>
    </source>
</evidence>
<dbReference type="InterPro" id="IPR050108">
    <property type="entry name" value="CDK"/>
</dbReference>
<dbReference type="SMART" id="SM00220">
    <property type="entry name" value="S_TKc"/>
    <property type="match status" value="1"/>
</dbReference>
<feature type="compositionally biased region" description="Polar residues" evidence="11">
    <location>
        <begin position="14"/>
        <end position="33"/>
    </location>
</feature>
<comment type="catalytic activity">
    <reaction evidence="8">
        <text>[DNA-directed RNA polymerase] + ATP = phospho-[DNA-directed RNA polymerase] + ADP + H(+)</text>
        <dbReference type="Rhea" id="RHEA:10216"/>
        <dbReference type="Rhea" id="RHEA-COMP:11321"/>
        <dbReference type="Rhea" id="RHEA-COMP:11322"/>
        <dbReference type="ChEBI" id="CHEBI:15378"/>
        <dbReference type="ChEBI" id="CHEBI:30616"/>
        <dbReference type="ChEBI" id="CHEBI:43176"/>
        <dbReference type="ChEBI" id="CHEBI:68546"/>
        <dbReference type="ChEBI" id="CHEBI:456216"/>
        <dbReference type="EC" id="2.7.11.23"/>
    </reaction>
</comment>
<protein>
    <recommendedName>
        <fullName evidence="2">[RNA-polymerase]-subunit kinase</fullName>
        <ecNumber evidence="2">2.7.11.23</ecNumber>
    </recommendedName>
</protein>
<keyword evidence="3 10" id="KW-0723">Serine/threonine-protein kinase</keyword>
<evidence type="ECO:0000256" key="10">
    <source>
        <dbReference type="RuleBase" id="RU000304"/>
    </source>
</evidence>
<sequence>MGETRNPSKRPRLCSTNPKETVENPSSPISNLKTRFLGQASDSNAETMEASQSPSTISSEGRLRFRRSIDEFERLNKIGEGTYGVVYRARDRITGEIVALKRLKMEKEGRKGFPWRREIDCLARCCRHPSIVELKEVVLADKSDHVFLVMEYCDHDLDRVMKKRKQPMCESEVRQLMRQLFRGIQCLHKHQFLHRDLKPSNILLNELGEVKICDFGLCTKIGNLPYTQPVVTLWYRAPELLSGAENYSTAIDMWSSGCIMAELLANELLFCGRSEFDQLSKIFRVLGTPNEDMLPGFAGHLGAPFPRSRRSCSKLREKFPATAFSSRPTLSKSGFELLSALLNYDPEKRMTADAALKHPWFSEAPAAAPVEIVLPFHMQDANGRNMRHRFISTHQISVEIRVC</sequence>
<dbReference type="GeneID" id="109723173"/>
<evidence type="ECO:0000256" key="1">
    <source>
        <dbReference type="ARBA" id="ARBA00006485"/>
    </source>
</evidence>
<dbReference type="Gene3D" id="3.30.200.20">
    <property type="entry name" value="Phosphorylase Kinase, domain 1"/>
    <property type="match status" value="1"/>
</dbReference>
<dbReference type="GO" id="GO:0005634">
    <property type="term" value="C:nucleus"/>
    <property type="evidence" value="ECO:0007669"/>
    <property type="project" value="TreeGrafter"/>
</dbReference>
<keyword evidence="13" id="KW-1185">Reference proteome</keyword>
<reference evidence="13" key="1">
    <citation type="journal article" date="2015" name="Nat. Genet.">
        <title>The pineapple genome and the evolution of CAM photosynthesis.</title>
        <authorList>
            <person name="Ming R."/>
            <person name="VanBuren R."/>
            <person name="Wai C.M."/>
            <person name="Tang H."/>
            <person name="Schatz M.C."/>
            <person name="Bowers J.E."/>
            <person name="Lyons E."/>
            <person name="Wang M.L."/>
            <person name="Chen J."/>
            <person name="Biggers E."/>
            <person name="Zhang J."/>
            <person name="Huang L."/>
            <person name="Zhang L."/>
            <person name="Miao W."/>
            <person name="Zhang J."/>
            <person name="Ye Z."/>
            <person name="Miao C."/>
            <person name="Lin Z."/>
            <person name="Wang H."/>
            <person name="Zhou H."/>
            <person name="Yim W.C."/>
            <person name="Priest H.D."/>
            <person name="Zheng C."/>
            <person name="Woodhouse M."/>
            <person name="Edger P.P."/>
            <person name="Guyot R."/>
            <person name="Guo H.B."/>
            <person name="Guo H."/>
            <person name="Zheng G."/>
            <person name="Singh R."/>
            <person name="Sharma A."/>
            <person name="Min X."/>
            <person name="Zheng Y."/>
            <person name="Lee H."/>
            <person name="Gurtowski J."/>
            <person name="Sedlazeck F.J."/>
            <person name="Harkess A."/>
            <person name="McKain M.R."/>
            <person name="Liao Z."/>
            <person name="Fang J."/>
            <person name="Liu J."/>
            <person name="Zhang X."/>
            <person name="Zhang Q."/>
            <person name="Hu W."/>
            <person name="Qin Y."/>
            <person name="Wang K."/>
            <person name="Chen L.Y."/>
            <person name="Shirley N."/>
            <person name="Lin Y.R."/>
            <person name="Liu L.Y."/>
            <person name="Hernandez A.G."/>
            <person name="Wright C.L."/>
            <person name="Bulone V."/>
            <person name="Tuskan G.A."/>
            <person name="Heath K."/>
            <person name="Zee F."/>
            <person name="Moore P.H."/>
            <person name="Sunkar R."/>
            <person name="Leebens-Mack J.H."/>
            <person name="Mockler T."/>
            <person name="Bennetzen J.L."/>
            <person name="Freeling M."/>
            <person name="Sankoff D."/>
            <person name="Paterson A.H."/>
            <person name="Zhu X."/>
            <person name="Yang X."/>
            <person name="Smith J.A."/>
            <person name="Cushman J.C."/>
            <person name="Paull R.E."/>
            <person name="Yu Q."/>
        </authorList>
    </citation>
    <scope>NUCLEOTIDE SEQUENCE [LARGE SCALE GENOMIC DNA]</scope>
    <source>
        <strain evidence="13">cv. F153</strain>
    </source>
</reference>
<gene>
    <name evidence="14" type="primary">LOC109723173</name>
</gene>
<dbReference type="FunFam" id="3.30.200.20:FF:000172">
    <property type="entry name" value="cyclin-dependent kinase G-2 isoform X1"/>
    <property type="match status" value="1"/>
</dbReference>
<dbReference type="AlphaFoldDB" id="A0A6P5GM09"/>
<dbReference type="InterPro" id="IPR000719">
    <property type="entry name" value="Prot_kinase_dom"/>
</dbReference>
<dbReference type="PROSITE" id="PS50011">
    <property type="entry name" value="PROTEIN_KINASE_DOM"/>
    <property type="match status" value="1"/>
</dbReference>
<dbReference type="InterPro" id="IPR011009">
    <property type="entry name" value="Kinase-like_dom_sf"/>
</dbReference>
<evidence type="ECO:0000313" key="13">
    <source>
        <dbReference type="Proteomes" id="UP000515123"/>
    </source>
</evidence>
<dbReference type="InterPro" id="IPR008271">
    <property type="entry name" value="Ser/Thr_kinase_AS"/>
</dbReference>
<keyword evidence="6" id="KW-0418">Kinase</keyword>
<accession>A0A6P5GM09</accession>
<evidence type="ECO:0000256" key="11">
    <source>
        <dbReference type="SAM" id="MobiDB-lite"/>
    </source>
</evidence>
<dbReference type="PANTHER" id="PTHR24056:SF578">
    <property type="entry name" value="CYCLIN-DEPENDENT KINASE F-2-RELATED"/>
    <property type="match status" value="1"/>
</dbReference>
<keyword evidence="7 9" id="KW-0067">ATP-binding</keyword>
<dbReference type="SUPFAM" id="SSF56112">
    <property type="entry name" value="Protein kinase-like (PK-like)"/>
    <property type="match status" value="1"/>
</dbReference>
<evidence type="ECO:0000256" key="5">
    <source>
        <dbReference type="ARBA" id="ARBA00022741"/>
    </source>
</evidence>
<dbReference type="PROSITE" id="PS00108">
    <property type="entry name" value="PROTEIN_KINASE_ST"/>
    <property type="match status" value="1"/>
</dbReference>
<evidence type="ECO:0000256" key="7">
    <source>
        <dbReference type="ARBA" id="ARBA00022840"/>
    </source>
</evidence>
<dbReference type="InterPro" id="IPR017441">
    <property type="entry name" value="Protein_kinase_ATP_BS"/>
</dbReference>
<dbReference type="Gene3D" id="1.10.510.10">
    <property type="entry name" value="Transferase(Phosphotransferase) domain 1"/>
    <property type="match status" value="1"/>
</dbReference>
<evidence type="ECO:0000256" key="2">
    <source>
        <dbReference type="ARBA" id="ARBA00012409"/>
    </source>
</evidence>
<dbReference type="FunFam" id="1.10.510.10:FF:000624">
    <property type="entry name" value="Mitogen-activated protein kinase"/>
    <property type="match status" value="1"/>
</dbReference>
<keyword evidence="5 9" id="KW-0547">Nucleotide-binding</keyword>
<feature type="binding site" evidence="9">
    <location>
        <position position="101"/>
    </location>
    <ligand>
        <name>ATP</name>
        <dbReference type="ChEBI" id="CHEBI:30616"/>
    </ligand>
</feature>
<organism evidence="13 14">
    <name type="scientific">Ananas comosus</name>
    <name type="common">Pineapple</name>
    <name type="synonym">Ananas ananas</name>
    <dbReference type="NCBI Taxonomy" id="4615"/>
    <lineage>
        <taxon>Eukaryota</taxon>
        <taxon>Viridiplantae</taxon>
        <taxon>Streptophyta</taxon>
        <taxon>Embryophyta</taxon>
        <taxon>Tracheophyta</taxon>
        <taxon>Spermatophyta</taxon>
        <taxon>Magnoliopsida</taxon>
        <taxon>Liliopsida</taxon>
        <taxon>Poales</taxon>
        <taxon>Bromeliaceae</taxon>
        <taxon>Bromelioideae</taxon>
        <taxon>Ananas</taxon>
    </lineage>
</organism>
<feature type="compositionally biased region" description="Polar residues" evidence="11">
    <location>
        <begin position="40"/>
        <end position="59"/>
    </location>
</feature>
<dbReference type="OrthoDB" id="648396at2759"/>
<evidence type="ECO:0000259" key="12">
    <source>
        <dbReference type="PROSITE" id="PS50011"/>
    </source>
</evidence>
<evidence type="ECO:0000256" key="6">
    <source>
        <dbReference type="ARBA" id="ARBA00022777"/>
    </source>
</evidence>
<evidence type="ECO:0000256" key="8">
    <source>
        <dbReference type="ARBA" id="ARBA00049280"/>
    </source>
</evidence>
<dbReference type="Proteomes" id="UP000515123">
    <property type="component" value="Linkage group 17"/>
</dbReference>
<dbReference type="RefSeq" id="XP_020107038.1">
    <property type="nucleotide sequence ID" value="XM_020251449.1"/>
</dbReference>
<comment type="similarity">
    <text evidence="1">Belongs to the protein kinase superfamily. CMGC Ser/Thr protein kinase family. CDC2/CDKX subfamily.</text>
</comment>
<reference evidence="14" key="2">
    <citation type="submission" date="2025-08" db="UniProtKB">
        <authorList>
            <consortium name="RefSeq"/>
        </authorList>
    </citation>
    <scope>IDENTIFICATION</scope>
    <source>
        <tissue evidence="14">Leaf</tissue>
    </source>
</reference>
<feature type="region of interest" description="Disordered" evidence="11">
    <location>
        <begin position="1"/>
        <end position="60"/>
    </location>
</feature>
<evidence type="ECO:0000256" key="9">
    <source>
        <dbReference type="PROSITE-ProRule" id="PRU10141"/>
    </source>
</evidence>
<evidence type="ECO:0000256" key="4">
    <source>
        <dbReference type="ARBA" id="ARBA00022679"/>
    </source>
</evidence>
<evidence type="ECO:0000313" key="14">
    <source>
        <dbReference type="RefSeq" id="XP_020107038.1"/>
    </source>
</evidence>
<name>A0A6P5GM09_ANACO</name>
<keyword evidence="4" id="KW-0808">Transferase</keyword>
<feature type="domain" description="Protein kinase" evidence="12">
    <location>
        <begin position="72"/>
        <end position="361"/>
    </location>
</feature>
<dbReference type="GO" id="GO:0008353">
    <property type="term" value="F:RNA polymerase II CTD heptapeptide repeat kinase activity"/>
    <property type="evidence" value="ECO:0007669"/>
    <property type="project" value="UniProtKB-EC"/>
</dbReference>
<dbReference type="GO" id="GO:0005524">
    <property type="term" value="F:ATP binding"/>
    <property type="evidence" value="ECO:0007669"/>
    <property type="project" value="UniProtKB-UniRule"/>
</dbReference>
<dbReference type="PANTHER" id="PTHR24056">
    <property type="entry name" value="CELL DIVISION PROTEIN KINASE"/>
    <property type="match status" value="1"/>
</dbReference>
<dbReference type="GO" id="GO:0007346">
    <property type="term" value="P:regulation of mitotic cell cycle"/>
    <property type="evidence" value="ECO:0007669"/>
    <property type="project" value="TreeGrafter"/>
</dbReference>
<proteinExistence type="inferred from homology"/>